<evidence type="ECO:0000256" key="1">
    <source>
        <dbReference type="ARBA" id="ARBA00004127"/>
    </source>
</evidence>
<keyword evidence="4 10" id="KW-0479">Metal-binding</keyword>
<evidence type="ECO:0000313" key="13">
    <source>
        <dbReference type="Proteomes" id="UP000230202"/>
    </source>
</evidence>
<dbReference type="SUPFAM" id="SSF56784">
    <property type="entry name" value="HAD-like"/>
    <property type="match status" value="1"/>
</dbReference>
<dbReference type="GO" id="GO:0043682">
    <property type="term" value="F:P-type divalent copper transporter activity"/>
    <property type="evidence" value="ECO:0007669"/>
    <property type="project" value="TreeGrafter"/>
</dbReference>
<dbReference type="PRINTS" id="PR00119">
    <property type="entry name" value="CATATPASE"/>
</dbReference>
<dbReference type="SFLD" id="SFLDG00002">
    <property type="entry name" value="C1.7:_P-type_atpase_like"/>
    <property type="match status" value="1"/>
</dbReference>
<protein>
    <submittedName>
        <fullName evidence="12">Copper-translocating P-type ATPase</fullName>
    </submittedName>
</protein>
<evidence type="ECO:0000256" key="2">
    <source>
        <dbReference type="ARBA" id="ARBA00006024"/>
    </source>
</evidence>
<dbReference type="GO" id="GO:0016887">
    <property type="term" value="F:ATP hydrolysis activity"/>
    <property type="evidence" value="ECO:0007669"/>
    <property type="project" value="InterPro"/>
</dbReference>
<dbReference type="Pfam" id="PF00122">
    <property type="entry name" value="E1-E2_ATPase"/>
    <property type="match status" value="1"/>
</dbReference>
<dbReference type="NCBIfam" id="TIGR01511">
    <property type="entry name" value="ATPase-IB1_Cu"/>
    <property type="match status" value="1"/>
</dbReference>
<keyword evidence="3 10" id="KW-0812">Transmembrane</keyword>
<dbReference type="PANTHER" id="PTHR43520:SF8">
    <property type="entry name" value="P-TYPE CU(+) TRANSPORTER"/>
    <property type="match status" value="1"/>
</dbReference>
<comment type="similarity">
    <text evidence="2 10">Belongs to the cation transport ATPase (P-type) (TC 3.A.3) family. Type IB subfamily.</text>
</comment>
<dbReference type="GO" id="GO:0012505">
    <property type="term" value="C:endomembrane system"/>
    <property type="evidence" value="ECO:0007669"/>
    <property type="project" value="UniProtKB-SubCell"/>
</dbReference>
<evidence type="ECO:0000256" key="10">
    <source>
        <dbReference type="RuleBase" id="RU362081"/>
    </source>
</evidence>
<evidence type="ECO:0000256" key="4">
    <source>
        <dbReference type="ARBA" id="ARBA00022723"/>
    </source>
</evidence>
<dbReference type="PROSITE" id="PS00154">
    <property type="entry name" value="ATPASE_E1_E2"/>
    <property type="match status" value="1"/>
</dbReference>
<dbReference type="InterPro" id="IPR023298">
    <property type="entry name" value="ATPase_P-typ_TM_dom_sf"/>
</dbReference>
<dbReference type="CDD" id="cd02094">
    <property type="entry name" value="P-type_ATPase_Cu-like"/>
    <property type="match status" value="1"/>
</dbReference>
<dbReference type="SUPFAM" id="SSF81660">
    <property type="entry name" value="Metal cation-transporting ATPase, ATP-binding domain N"/>
    <property type="match status" value="1"/>
</dbReference>
<dbReference type="Gene3D" id="2.70.150.10">
    <property type="entry name" value="Calcium-transporting ATPase, cytoplasmic transduction domain A"/>
    <property type="match status" value="1"/>
</dbReference>
<organism evidence="12 13">
    <name type="scientific">Snodgrassella alvi</name>
    <dbReference type="NCBI Taxonomy" id="1196083"/>
    <lineage>
        <taxon>Bacteria</taxon>
        <taxon>Pseudomonadati</taxon>
        <taxon>Pseudomonadota</taxon>
        <taxon>Betaproteobacteria</taxon>
        <taxon>Neisseriales</taxon>
        <taxon>Neisseriaceae</taxon>
        <taxon>Snodgrassella</taxon>
    </lineage>
</organism>
<dbReference type="Gene3D" id="3.40.1110.10">
    <property type="entry name" value="Calcium-transporting ATPase, cytoplasmic domain N"/>
    <property type="match status" value="1"/>
</dbReference>
<dbReference type="Gene3D" id="3.40.50.1000">
    <property type="entry name" value="HAD superfamily/HAD-like"/>
    <property type="match status" value="1"/>
</dbReference>
<keyword evidence="10" id="KW-1003">Cell membrane</keyword>
<dbReference type="NCBIfam" id="TIGR01494">
    <property type="entry name" value="ATPase_P-type"/>
    <property type="match status" value="1"/>
</dbReference>
<dbReference type="SUPFAM" id="SSF81653">
    <property type="entry name" value="Calcium ATPase, transduction domain A"/>
    <property type="match status" value="1"/>
</dbReference>
<feature type="transmembrane region" description="Helical" evidence="10">
    <location>
        <begin position="193"/>
        <end position="212"/>
    </location>
</feature>
<dbReference type="PROSITE" id="PS01047">
    <property type="entry name" value="HMA_1"/>
    <property type="match status" value="1"/>
</dbReference>
<dbReference type="FunFam" id="3.30.70.100:FF:000005">
    <property type="entry name" value="Copper-exporting P-type ATPase A"/>
    <property type="match status" value="1"/>
</dbReference>
<keyword evidence="5 10" id="KW-0547">Nucleotide-binding</keyword>
<feature type="transmembrane region" description="Helical" evidence="10">
    <location>
        <begin position="346"/>
        <end position="368"/>
    </location>
</feature>
<dbReference type="InterPro" id="IPR044492">
    <property type="entry name" value="P_typ_ATPase_HD_dom"/>
</dbReference>
<feature type="transmembrane region" description="Helical" evidence="10">
    <location>
        <begin position="132"/>
        <end position="150"/>
    </location>
</feature>
<evidence type="ECO:0000256" key="9">
    <source>
        <dbReference type="ARBA" id="ARBA00023136"/>
    </source>
</evidence>
<dbReference type="SUPFAM" id="SSF55008">
    <property type="entry name" value="HMA, heavy metal-associated domain"/>
    <property type="match status" value="1"/>
</dbReference>
<keyword evidence="6 10" id="KW-0067">ATP-binding</keyword>
<dbReference type="InterPro" id="IPR008250">
    <property type="entry name" value="ATPase_P-typ_transduc_dom_A_sf"/>
</dbReference>
<comment type="caution">
    <text evidence="12">The sequence shown here is derived from an EMBL/GenBank/DDBJ whole genome shotgun (WGS) entry which is preliminary data.</text>
</comment>
<dbReference type="InterPro" id="IPR023214">
    <property type="entry name" value="HAD_sf"/>
</dbReference>
<dbReference type="PROSITE" id="PS50846">
    <property type="entry name" value="HMA_2"/>
    <property type="match status" value="1"/>
</dbReference>
<dbReference type="InterPro" id="IPR027256">
    <property type="entry name" value="P-typ_ATPase_IB"/>
</dbReference>
<dbReference type="PRINTS" id="PR00943">
    <property type="entry name" value="CUATPASE"/>
</dbReference>
<feature type="transmembrane region" description="Helical" evidence="10">
    <location>
        <begin position="686"/>
        <end position="702"/>
    </location>
</feature>
<dbReference type="CDD" id="cd00371">
    <property type="entry name" value="HMA"/>
    <property type="match status" value="1"/>
</dbReference>
<keyword evidence="7" id="KW-1278">Translocase</keyword>
<dbReference type="Gene3D" id="3.30.70.100">
    <property type="match status" value="1"/>
</dbReference>
<comment type="subcellular location">
    <subcellularLocation>
        <location evidence="10">Cell membrane</location>
    </subcellularLocation>
    <subcellularLocation>
        <location evidence="1">Endomembrane system</location>
        <topology evidence="1">Multi-pass membrane protein</topology>
    </subcellularLocation>
</comment>
<accession>A0A2N9X837</accession>
<feature type="transmembrane region" description="Helical" evidence="10">
    <location>
        <begin position="104"/>
        <end position="126"/>
    </location>
</feature>
<dbReference type="AlphaFoldDB" id="A0A2N9X837"/>
<proteinExistence type="inferred from homology"/>
<dbReference type="InterPro" id="IPR018303">
    <property type="entry name" value="ATPase_P-typ_P_site"/>
</dbReference>
<dbReference type="Pfam" id="PF00403">
    <property type="entry name" value="HMA"/>
    <property type="match status" value="1"/>
</dbReference>
<reference evidence="12" key="1">
    <citation type="journal article" date="2017" name="MBio">
        <title>Type VI secretion-mediated competition in the bee gut microbiome.</title>
        <authorList>
            <person name="Steele M.I."/>
            <person name="Kwong W.K."/>
            <person name="Powell J.E."/>
            <person name="Whiteley M."/>
            <person name="Moran N.A."/>
        </authorList>
    </citation>
    <scope>NUCLEOTIDE SEQUENCE [LARGE SCALE GENOMIC DNA]</scope>
    <source>
        <strain evidence="12">WkB273</strain>
    </source>
</reference>
<dbReference type="InterPro" id="IPR017969">
    <property type="entry name" value="Heavy-metal-associated_CS"/>
</dbReference>
<dbReference type="GO" id="GO:0005524">
    <property type="term" value="F:ATP binding"/>
    <property type="evidence" value="ECO:0007669"/>
    <property type="project" value="UniProtKB-UniRule"/>
</dbReference>
<dbReference type="SFLD" id="SFLDF00027">
    <property type="entry name" value="p-type_atpase"/>
    <property type="match status" value="1"/>
</dbReference>
<dbReference type="InterPro" id="IPR036412">
    <property type="entry name" value="HAD-like_sf"/>
</dbReference>
<evidence type="ECO:0000256" key="3">
    <source>
        <dbReference type="ARBA" id="ARBA00022692"/>
    </source>
</evidence>
<evidence type="ECO:0000313" key="12">
    <source>
        <dbReference type="EMBL" id="PIT40525.1"/>
    </source>
</evidence>
<dbReference type="InterPro" id="IPR036163">
    <property type="entry name" value="HMA_dom_sf"/>
</dbReference>
<dbReference type="Proteomes" id="UP000230202">
    <property type="component" value="Unassembled WGS sequence"/>
</dbReference>
<dbReference type="Pfam" id="PF00702">
    <property type="entry name" value="Hydrolase"/>
    <property type="match status" value="1"/>
</dbReference>
<keyword evidence="13" id="KW-1185">Reference proteome</keyword>
<sequence length="734" mass="79380">MEESLHTKSSQTTSARFAIEGMDCQACANRIEKVLRRQQGILTADVNFASDELQTRFDSKLLSTEDIVQMVAKTGFKATPASESSLNALAEANSGKHTSISWRLAIIWLIAILFIIGMLGMLIGQHWMLPPLWQFILATIIQLGFAWPFYTSAIKSLQGGVANMDVLVSLGTLAIWIYSTIMLFNHQNHAHQYIYFEASVMVIAFVSLGKYLEQRTKKQSLNSMSLLLQLTPKMVRKQIENGWQEVPLSQIQTGDILQTNAGNRIAADGLVHSGEAWCDESYLTGESKPLLKQTGDKVLAGALISNGSITYQAQTLGSQTLLGDMMQALAQAQGSKAPIARLADKVSMVFVPSVVAIAVLTFLLNWWLGNGINEAVTRGVAVLVIACPCALGLATPAAMMVGMGRSARYGVWFKDAAALERTSQVDTVVLDKTGTLTSGQPQIVAQWQAPESKYSQQKILQLAAAVEELTTHPLALAIIQAAQKQQLPTLKAFNSHSDIGQGTQAQIEGYGTIKVGNPAYCSFNIPEELKQQEIWRIASIVVVAINDKVEGAFAIADALKQDTVQAIQRLKQQHIDIYIMSGDQHSVVEYIAKQLGINHYHAEMNPRAKAEAVRQLMQQGKVVAMVGDGINDAPALAAADVSFAMYGGADVATNTASATLMRHSVTQVADALALAHATVRVVKQNLFFAFFYNILGIPLAAIGLLSPVIAGAAMAMSSISVLLNALRLKKSGLE</sequence>
<dbReference type="PANTHER" id="PTHR43520">
    <property type="entry name" value="ATP7, ISOFORM B"/>
    <property type="match status" value="1"/>
</dbReference>
<gene>
    <name evidence="12" type="ORF">BHC54_02445</name>
</gene>
<dbReference type="GO" id="GO:0005886">
    <property type="term" value="C:plasma membrane"/>
    <property type="evidence" value="ECO:0007669"/>
    <property type="project" value="UniProtKB-SubCell"/>
</dbReference>
<evidence type="ECO:0000256" key="7">
    <source>
        <dbReference type="ARBA" id="ARBA00022967"/>
    </source>
</evidence>
<dbReference type="InterPro" id="IPR006121">
    <property type="entry name" value="HMA_dom"/>
</dbReference>
<dbReference type="RefSeq" id="WP_100151660.1">
    <property type="nucleotide sequence ID" value="NZ_MEIL01000019.1"/>
</dbReference>
<dbReference type="InterPro" id="IPR001757">
    <property type="entry name" value="P_typ_ATPase"/>
</dbReference>
<dbReference type="InterPro" id="IPR023299">
    <property type="entry name" value="ATPase_P-typ_cyto_dom_N"/>
</dbReference>
<evidence type="ECO:0000256" key="8">
    <source>
        <dbReference type="ARBA" id="ARBA00022989"/>
    </source>
</evidence>
<feature type="transmembrane region" description="Helical" evidence="10">
    <location>
        <begin position="162"/>
        <end position="181"/>
    </location>
</feature>
<dbReference type="GO" id="GO:0055070">
    <property type="term" value="P:copper ion homeostasis"/>
    <property type="evidence" value="ECO:0007669"/>
    <property type="project" value="TreeGrafter"/>
</dbReference>
<feature type="transmembrane region" description="Helical" evidence="10">
    <location>
        <begin position="380"/>
        <end position="401"/>
    </location>
</feature>
<dbReference type="GO" id="GO:0005507">
    <property type="term" value="F:copper ion binding"/>
    <property type="evidence" value="ECO:0007669"/>
    <property type="project" value="TreeGrafter"/>
</dbReference>
<evidence type="ECO:0000256" key="6">
    <source>
        <dbReference type="ARBA" id="ARBA00022840"/>
    </source>
</evidence>
<dbReference type="InterPro" id="IPR059000">
    <property type="entry name" value="ATPase_P-type_domA"/>
</dbReference>
<dbReference type="EMBL" id="MEIL01000019">
    <property type="protein sequence ID" value="PIT40525.1"/>
    <property type="molecule type" value="Genomic_DNA"/>
</dbReference>
<evidence type="ECO:0000256" key="5">
    <source>
        <dbReference type="ARBA" id="ARBA00022741"/>
    </source>
</evidence>
<feature type="domain" description="HMA" evidence="11">
    <location>
        <begin position="13"/>
        <end position="79"/>
    </location>
</feature>
<name>A0A2N9X837_9NEIS</name>
<dbReference type="SFLD" id="SFLDS00003">
    <property type="entry name" value="Haloacid_Dehalogenase"/>
    <property type="match status" value="1"/>
</dbReference>
<keyword evidence="9 10" id="KW-0472">Membrane</keyword>
<dbReference type="NCBIfam" id="TIGR01525">
    <property type="entry name" value="ATPase-IB_hvy"/>
    <property type="match status" value="1"/>
</dbReference>
<evidence type="ECO:0000259" key="11">
    <source>
        <dbReference type="PROSITE" id="PS50846"/>
    </source>
</evidence>
<dbReference type="SUPFAM" id="SSF81665">
    <property type="entry name" value="Calcium ATPase, transmembrane domain M"/>
    <property type="match status" value="1"/>
</dbReference>
<keyword evidence="8 10" id="KW-1133">Transmembrane helix</keyword>